<accession>A0A6B8M4M3</accession>
<gene>
    <name evidence="3" type="ORF">F7D14_07420</name>
</gene>
<dbReference type="AlphaFoldDB" id="A0A6B8M4M3"/>
<dbReference type="InterPro" id="IPR001296">
    <property type="entry name" value="Glyco_trans_1"/>
</dbReference>
<reference evidence="3 4" key="1">
    <citation type="submission" date="2019-09" db="EMBL/GenBank/DDBJ databases">
        <title>Isolation and complete genome sequencing of Methylocystis species.</title>
        <authorList>
            <person name="Rumah B.L."/>
            <person name="Stead C.E."/>
            <person name="Stevens B.C."/>
            <person name="Minton N.P."/>
            <person name="Grosse-Honebrink A."/>
            <person name="Zhang Y."/>
        </authorList>
    </citation>
    <scope>NUCLEOTIDE SEQUENCE [LARGE SCALE GENOMIC DNA]</scope>
    <source>
        <strain evidence="3 4">BRCS2</strain>
    </source>
</reference>
<evidence type="ECO:0000313" key="4">
    <source>
        <dbReference type="Proteomes" id="UP000422569"/>
    </source>
</evidence>
<dbReference type="Gene3D" id="3.40.50.2000">
    <property type="entry name" value="Glycogen Phosphorylase B"/>
    <property type="match status" value="1"/>
</dbReference>
<dbReference type="PANTHER" id="PTHR46401:SF2">
    <property type="entry name" value="GLYCOSYLTRANSFERASE WBBK-RELATED"/>
    <property type="match status" value="1"/>
</dbReference>
<keyword evidence="4" id="KW-1185">Reference proteome</keyword>
<name>A0A6B8M4M3_9HYPH</name>
<organism evidence="3 4">
    <name type="scientific">Methylocystis parvus</name>
    <dbReference type="NCBI Taxonomy" id="134"/>
    <lineage>
        <taxon>Bacteria</taxon>
        <taxon>Pseudomonadati</taxon>
        <taxon>Pseudomonadota</taxon>
        <taxon>Alphaproteobacteria</taxon>
        <taxon>Hyphomicrobiales</taxon>
        <taxon>Methylocystaceae</taxon>
        <taxon>Methylocystis</taxon>
    </lineage>
</organism>
<dbReference type="GO" id="GO:0016757">
    <property type="term" value="F:glycosyltransferase activity"/>
    <property type="evidence" value="ECO:0007669"/>
    <property type="project" value="InterPro"/>
</dbReference>
<dbReference type="KEGG" id="mpar:F7D14_07420"/>
<sequence>MLIFDLILATRRPAMTGVERYGVKLFEAVRQTRPDAIAFVRDTSAFSDKSGLVTVRNVYRDWLLLPQTIRRDGLSPEAIVFPTAPASPLFHFSGDYLCRIAHDVFPWSWKRRMPWKGRLLYRYVENLMARRYDRFLGTTPPVAEELRRLLGRADIDWCGNAPGLDVAGPVQRPDGAPESFILMVGTVEPRKGYDRLIELIENAPEGAPPVVLVGRPGWGEIVGRVHDAASRDPTRLVWLRDLQDDGLRWLVRNASCFLSLSLAEGFNMPLVESAIGGRAILCSDIPIHRSVAPPWASFIDADASAGAIWTALRAASPPGRADVDAYRRRYSWESVASRLLEMATPEQTAEKRIPAC</sequence>
<protein>
    <submittedName>
        <fullName evidence="3">Glycosyltransferase family 4 protein</fullName>
    </submittedName>
</protein>
<evidence type="ECO:0000256" key="1">
    <source>
        <dbReference type="ARBA" id="ARBA00022679"/>
    </source>
</evidence>
<proteinExistence type="predicted"/>
<keyword evidence="1 3" id="KW-0808">Transferase</keyword>
<dbReference type="Proteomes" id="UP000422569">
    <property type="component" value="Chromosome"/>
</dbReference>
<evidence type="ECO:0000313" key="3">
    <source>
        <dbReference type="EMBL" id="QGM97318.1"/>
    </source>
</evidence>
<feature type="domain" description="Glycosyl transferase family 1" evidence="2">
    <location>
        <begin position="178"/>
        <end position="295"/>
    </location>
</feature>
<dbReference type="SUPFAM" id="SSF53756">
    <property type="entry name" value="UDP-Glycosyltransferase/glycogen phosphorylase"/>
    <property type="match status" value="1"/>
</dbReference>
<evidence type="ECO:0000259" key="2">
    <source>
        <dbReference type="Pfam" id="PF00534"/>
    </source>
</evidence>
<dbReference type="EMBL" id="CP044331">
    <property type="protein sequence ID" value="QGM97318.1"/>
    <property type="molecule type" value="Genomic_DNA"/>
</dbReference>
<dbReference type="PANTHER" id="PTHR46401">
    <property type="entry name" value="GLYCOSYLTRANSFERASE WBBK-RELATED"/>
    <property type="match status" value="1"/>
</dbReference>
<dbReference type="RefSeq" id="WP_016919774.1">
    <property type="nucleotide sequence ID" value="NZ_CP044331.1"/>
</dbReference>
<dbReference type="Pfam" id="PF00534">
    <property type="entry name" value="Glycos_transf_1"/>
    <property type="match status" value="1"/>
</dbReference>